<keyword evidence="4" id="KW-1185">Reference proteome</keyword>
<dbReference type="PANTHER" id="PTHR43316">
    <property type="entry name" value="HYDROLASE, HALOACID DELAHOGENASE-RELATED"/>
    <property type="match status" value="1"/>
</dbReference>
<dbReference type="InterPro" id="IPR006328">
    <property type="entry name" value="2-HAD"/>
</dbReference>
<evidence type="ECO:0000313" key="4">
    <source>
        <dbReference type="Proteomes" id="UP000316184"/>
    </source>
</evidence>
<dbReference type="RefSeq" id="WP_145736288.1">
    <property type="nucleotide sequence ID" value="NZ_VIWX01000001.1"/>
</dbReference>
<evidence type="ECO:0000313" key="3">
    <source>
        <dbReference type="EMBL" id="TWG07890.1"/>
    </source>
</evidence>
<dbReference type="NCBIfam" id="TIGR01428">
    <property type="entry name" value="HAD_type_II"/>
    <property type="match status" value="1"/>
</dbReference>
<dbReference type="InterPro" id="IPR023198">
    <property type="entry name" value="PGP-like_dom2"/>
</dbReference>
<evidence type="ECO:0000256" key="2">
    <source>
        <dbReference type="ARBA" id="ARBA00022801"/>
    </source>
</evidence>
<dbReference type="EMBL" id="VIWX01000001">
    <property type="protein sequence ID" value="TWG07890.1"/>
    <property type="molecule type" value="Genomic_DNA"/>
</dbReference>
<organism evidence="3 4">
    <name type="scientific">Saccharopolyspora dendranthemae</name>
    <dbReference type="NCBI Taxonomy" id="1181886"/>
    <lineage>
        <taxon>Bacteria</taxon>
        <taxon>Bacillati</taxon>
        <taxon>Actinomycetota</taxon>
        <taxon>Actinomycetes</taxon>
        <taxon>Pseudonocardiales</taxon>
        <taxon>Pseudonocardiaceae</taxon>
        <taxon>Saccharopolyspora</taxon>
    </lineage>
</organism>
<dbReference type="SUPFAM" id="SSF56784">
    <property type="entry name" value="HAD-like"/>
    <property type="match status" value="1"/>
</dbReference>
<dbReference type="PANTHER" id="PTHR43316:SF3">
    <property type="entry name" value="HALOACID DEHALOGENASE, TYPE II (AFU_ORTHOLOGUE AFUA_2G07750)-RELATED"/>
    <property type="match status" value="1"/>
</dbReference>
<comment type="similarity">
    <text evidence="1">Belongs to the HAD-like hydrolase superfamily. S-2-haloalkanoic acid dehalogenase family.</text>
</comment>
<protein>
    <submittedName>
        <fullName evidence="3">2-haloacid dehalogenase</fullName>
    </submittedName>
</protein>
<dbReference type="Proteomes" id="UP000316184">
    <property type="component" value="Unassembled WGS sequence"/>
</dbReference>
<sequence length="218" mass="23322">MPEIEAVAFDVVETLMSLEEVPGRLAEGGHPAELFGAWFDRAVRDGMALAAAGGYRSFDEICAAALRDITGQDGQATVDYVLGGWDRFPAHDDVLPALEQLREAGVRVIGLTTGSAETIRGFFGHNGLSEHVEAVLSCADVGIWKPAPGAYHYAAEWLGLQPHRVALVAAHAWDCHGATRAGLRTGWVSRLEGRYNPTFDPADSVGDDLPSTIRGLLS</sequence>
<dbReference type="Gene3D" id="3.40.50.1000">
    <property type="entry name" value="HAD superfamily/HAD-like"/>
    <property type="match status" value="1"/>
</dbReference>
<proteinExistence type="inferred from homology"/>
<dbReference type="AlphaFoldDB" id="A0A561V8H1"/>
<accession>A0A561V8H1</accession>
<dbReference type="NCBIfam" id="TIGR01493">
    <property type="entry name" value="HAD-SF-IA-v2"/>
    <property type="match status" value="1"/>
</dbReference>
<dbReference type="GO" id="GO:0019120">
    <property type="term" value="F:hydrolase activity, acting on acid halide bonds, in C-halide compounds"/>
    <property type="evidence" value="ECO:0007669"/>
    <property type="project" value="InterPro"/>
</dbReference>
<dbReference type="Pfam" id="PF00702">
    <property type="entry name" value="Hydrolase"/>
    <property type="match status" value="1"/>
</dbReference>
<evidence type="ECO:0000256" key="1">
    <source>
        <dbReference type="ARBA" id="ARBA00008106"/>
    </source>
</evidence>
<keyword evidence="2" id="KW-0378">Hydrolase</keyword>
<dbReference type="InterPro" id="IPR036412">
    <property type="entry name" value="HAD-like_sf"/>
</dbReference>
<dbReference type="InterPro" id="IPR051540">
    <property type="entry name" value="S-2-haloacid_dehalogenase"/>
</dbReference>
<dbReference type="Gene3D" id="1.10.150.240">
    <property type="entry name" value="Putative phosphatase, domain 2"/>
    <property type="match status" value="1"/>
</dbReference>
<dbReference type="PRINTS" id="PR00413">
    <property type="entry name" value="HADHALOGNASE"/>
</dbReference>
<comment type="caution">
    <text evidence="3">The sequence shown here is derived from an EMBL/GenBank/DDBJ whole genome shotgun (WGS) entry which is preliminary data.</text>
</comment>
<dbReference type="OrthoDB" id="3774052at2"/>
<name>A0A561V8H1_9PSEU</name>
<reference evidence="3 4" key="1">
    <citation type="submission" date="2019-06" db="EMBL/GenBank/DDBJ databases">
        <title>Sequencing the genomes of 1000 actinobacteria strains.</title>
        <authorList>
            <person name="Klenk H.-P."/>
        </authorList>
    </citation>
    <scope>NUCLEOTIDE SEQUENCE [LARGE SCALE GENOMIC DNA]</scope>
    <source>
        <strain evidence="3 4">DSM 46699</strain>
    </source>
</reference>
<dbReference type="InterPro" id="IPR023214">
    <property type="entry name" value="HAD_sf"/>
</dbReference>
<dbReference type="InterPro" id="IPR006439">
    <property type="entry name" value="HAD-SF_hydro_IA"/>
</dbReference>
<gene>
    <name evidence="3" type="ORF">FHU35_11509</name>
</gene>